<protein>
    <submittedName>
        <fullName evidence="1">Uncharacterized protein</fullName>
    </submittedName>
</protein>
<comment type="caution">
    <text evidence="1">The sequence shown here is derived from an EMBL/GenBank/DDBJ whole genome shotgun (WGS) entry which is preliminary data.</text>
</comment>
<dbReference type="Proteomes" id="UP000663866">
    <property type="component" value="Unassembled WGS sequence"/>
</dbReference>
<evidence type="ECO:0000313" key="1">
    <source>
        <dbReference type="EMBL" id="CAF2067853.1"/>
    </source>
</evidence>
<accession>A0A816R4U2</accession>
<evidence type="ECO:0000313" key="4">
    <source>
        <dbReference type="Proteomes" id="UP000663866"/>
    </source>
</evidence>
<proteinExistence type="predicted"/>
<gene>
    <name evidence="2" type="ORF">OVN521_LOCUS26039</name>
    <name evidence="1" type="ORF">WKI299_LOCUS13588</name>
</gene>
<evidence type="ECO:0000313" key="2">
    <source>
        <dbReference type="EMBL" id="CAF4194623.1"/>
    </source>
</evidence>
<sequence>MDKLFKIEALGPLSVPNSNKQEYYNYQHLVWELTLHLNKQMGGNKEIDKNLPSLNIDSSDIGIDSDMGSFTAKSWDSVTDYFVHDNLDMGAEAQNVLSTSGREIMTPSCFAVKDLYYIDSIKNYEHNIKASPKNSNIFKETFVDIPNIENELTGLPIKNQAEALLPGDLIEDNSFINKSFNQNLKVTLEEIDKTVPKSVKLTPNYSFIPSRVKTDHSGRVIQNINSSNDSEPPVVWYIGDSTSANAYPESFVDVDFYRVGVGSEPGGTFDSCVTNIERIAREMQPLGDNVRKIILYMAINCDIIKSHPFFKWQVNPNLRQVVNGLNWSKYKIENTFVSLGIKNVTVIFTIPPVPDLKRYCSRNHKIVPTYDPNNQADLHLLKQLDLLASALECIELVWEKQQSNVKVEIWNLQTVFNMSRTRKFIGAAAKEFDGIKNMPPYEFENSKWSYDGLHLNINAAKCIWDKLLKIIEE</sequence>
<keyword evidence="4" id="KW-1185">Reference proteome</keyword>
<dbReference type="EMBL" id="CAJOBG010006692">
    <property type="protein sequence ID" value="CAF4194623.1"/>
    <property type="molecule type" value="Genomic_DNA"/>
</dbReference>
<reference evidence="1" key="1">
    <citation type="submission" date="2021-02" db="EMBL/GenBank/DDBJ databases">
        <authorList>
            <person name="Nowell W R."/>
        </authorList>
    </citation>
    <scope>NUCLEOTIDE SEQUENCE</scope>
</reference>
<name>A0A816R4U2_9BILA</name>
<organism evidence="1 3">
    <name type="scientific">Rotaria magnacalcarata</name>
    <dbReference type="NCBI Taxonomy" id="392030"/>
    <lineage>
        <taxon>Eukaryota</taxon>
        <taxon>Metazoa</taxon>
        <taxon>Spiralia</taxon>
        <taxon>Gnathifera</taxon>
        <taxon>Rotifera</taxon>
        <taxon>Eurotatoria</taxon>
        <taxon>Bdelloidea</taxon>
        <taxon>Philodinida</taxon>
        <taxon>Philodinidae</taxon>
        <taxon>Rotaria</taxon>
    </lineage>
</organism>
<dbReference type="EMBL" id="CAJNRF010005150">
    <property type="protein sequence ID" value="CAF2067853.1"/>
    <property type="molecule type" value="Genomic_DNA"/>
</dbReference>
<dbReference type="AlphaFoldDB" id="A0A816R4U2"/>
<evidence type="ECO:0000313" key="3">
    <source>
        <dbReference type="Proteomes" id="UP000663856"/>
    </source>
</evidence>
<dbReference type="Proteomes" id="UP000663856">
    <property type="component" value="Unassembled WGS sequence"/>
</dbReference>